<dbReference type="EMBL" id="JAPDRK010000010">
    <property type="protein sequence ID" value="KAJ9608551.1"/>
    <property type="molecule type" value="Genomic_DNA"/>
</dbReference>
<dbReference type="Proteomes" id="UP001172673">
    <property type="component" value="Unassembled WGS sequence"/>
</dbReference>
<keyword evidence="3" id="KW-1185">Reference proteome</keyword>
<sequence>MEDTRENGSVHDQNPDHTSVQDFISTAEVPPCPTNSECSSETEYLDGFVNVQQECIKQEPSARHVDKEQTLTSDEFDRQGRQTLASEVITFNTRPADRVTVRYTSPCFWEENSILATVDVPCSSSTHPVERQIDIGGHTVMIKSKAKYCFFLRGIIYWVIRDQLLGDRASDWIKRLGVAGETTAIPLSTAFLIWSSEIAREAQVSPTEADLIWRTIVRLCEDFYQRSQIPDFHSLFTASTAHNQELMTLRLCRRKIHNTGAILWKRFYQSDRWTQGRLESVKIGRLGPLPDSYVQIGIRYRREDREQIMTLKIHHSIDEIRKSGWFFDPKFEDQDGTFNGDILPLQNWRPGATITGYHTTGGSLHFAVQENLVLGVTIHGLDLYGCTRPLEEGCWYPFTVVLSASAKNNSDAPAYMTLVDRLFQMELERLFLVKMRDLPPEPENVHFFYGYYFSVVMFRKIIMKEGRTIYTKNGAHPTVTTESCLGIVFDVKICLCSGFSTRCYILYRWGEHTYGFVVDAKSLARLNQWVLFDDPKSQPDSGGVQVHTDADRTGVWDERWEADFNGIWEELDGNVCEMSRHDVDALDAGDVFMLEGLRLLGL</sequence>
<evidence type="ECO:0000256" key="1">
    <source>
        <dbReference type="SAM" id="MobiDB-lite"/>
    </source>
</evidence>
<proteinExistence type="predicted"/>
<gene>
    <name evidence="2" type="ORF">H2200_007539</name>
</gene>
<dbReference type="AlphaFoldDB" id="A0AA38X8I4"/>
<evidence type="ECO:0000313" key="3">
    <source>
        <dbReference type="Proteomes" id="UP001172673"/>
    </source>
</evidence>
<protein>
    <submittedName>
        <fullName evidence="2">Uncharacterized protein</fullName>
    </submittedName>
</protein>
<reference evidence="2" key="1">
    <citation type="submission" date="2022-10" db="EMBL/GenBank/DDBJ databases">
        <title>Culturing micro-colonial fungi from biological soil crusts in the Mojave desert and describing Neophaeococcomyces mojavensis, and introducing the new genera and species Taxawa tesnikishii.</title>
        <authorList>
            <person name="Kurbessoian T."/>
            <person name="Stajich J.E."/>
        </authorList>
    </citation>
    <scope>NUCLEOTIDE SEQUENCE</scope>
    <source>
        <strain evidence="2">TK_41</strain>
    </source>
</reference>
<organism evidence="2 3">
    <name type="scientific">Cladophialophora chaetospira</name>
    <dbReference type="NCBI Taxonomy" id="386627"/>
    <lineage>
        <taxon>Eukaryota</taxon>
        <taxon>Fungi</taxon>
        <taxon>Dikarya</taxon>
        <taxon>Ascomycota</taxon>
        <taxon>Pezizomycotina</taxon>
        <taxon>Eurotiomycetes</taxon>
        <taxon>Chaetothyriomycetidae</taxon>
        <taxon>Chaetothyriales</taxon>
        <taxon>Herpotrichiellaceae</taxon>
        <taxon>Cladophialophora</taxon>
    </lineage>
</organism>
<feature type="compositionally biased region" description="Basic and acidic residues" evidence="1">
    <location>
        <begin position="1"/>
        <end position="15"/>
    </location>
</feature>
<evidence type="ECO:0000313" key="2">
    <source>
        <dbReference type="EMBL" id="KAJ9608551.1"/>
    </source>
</evidence>
<accession>A0AA38X8I4</accession>
<comment type="caution">
    <text evidence="2">The sequence shown here is derived from an EMBL/GenBank/DDBJ whole genome shotgun (WGS) entry which is preliminary data.</text>
</comment>
<feature type="region of interest" description="Disordered" evidence="1">
    <location>
        <begin position="1"/>
        <end position="35"/>
    </location>
</feature>
<name>A0AA38X8I4_9EURO</name>